<dbReference type="PANTHER" id="PTHR43130:SF3">
    <property type="entry name" value="HTH-TYPE TRANSCRIPTIONAL REGULATOR RV1931C"/>
    <property type="match status" value="1"/>
</dbReference>
<dbReference type="Gene3D" id="1.10.10.60">
    <property type="entry name" value="Homeodomain-like"/>
    <property type="match status" value="2"/>
</dbReference>
<dbReference type="CDD" id="cd03136">
    <property type="entry name" value="GATase1_AraC_ArgR_like"/>
    <property type="match status" value="1"/>
</dbReference>
<dbReference type="PANTHER" id="PTHR43130">
    <property type="entry name" value="ARAC-FAMILY TRANSCRIPTIONAL REGULATOR"/>
    <property type="match status" value="1"/>
</dbReference>
<proteinExistence type="predicted"/>
<evidence type="ECO:0000256" key="2">
    <source>
        <dbReference type="ARBA" id="ARBA00023125"/>
    </source>
</evidence>
<dbReference type="PRINTS" id="PR00032">
    <property type="entry name" value="HTHARAC"/>
</dbReference>
<dbReference type="Gene3D" id="3.40.50.880">
    <property type="match status" value="1"/>
</dbReference>
<dbReference type="SUPFAM" id="SSF52317">
    <property type="entry name" value="Class I glutamine amidotransferase-like"/>
    <property type="match status" value="1"/>
</dbReference>
<dbReference type="InterPro" id="IPR018060">
    <property type="entry name" value="HTH_AraC"/>
</dbReference>
<dbReference type="InterPro" id="IPR020449">
    <property type="entry name" value="Tscrpt_reg_AraC-type_HTH"/>
</dbReference>
<protein>
    <submittedName>
        <fullName evidence="5">GlxA family transcriptional regulator</fullName>
    </submittedName>
</protein>
<comment type="caution">
    <text evidence="5">The sequence shown here is derived from an EMBL/GenBank/DDBJ whole genome shotgun (WGS) entry which is preliminary data.</text>
</comment>
<keyword evidence="2" id="KW-0238">DNA-binding</keyword>
<dbReference type="Proteomes" id="UP001205566">
    <property type="component" value="Unassembled WGS sequence"/>
</dbReference>
<gene>
    <name evidence="5" type="ORF">HXX02_13560</name>
</gene>
<keyword evidence="1" id="KW-0805">Transcription regulation</keyword>
<accession>A0ABT1P2X3</accession>
<organism evidence="5 6">
    <name type="scientific">Microbulbifer elongatus</name>
    <dbReference type="NCBI Taxonomy" id="86173"/>
    <lineage>
        <taxon>Bacteria</taxon>
        <taxon>Pseudomonadati</taxon>
        <taxon>Pseudomonadota</taxon>
        <taxon>Gammaproteobacteria</taxon>
        <taxon>Cellvibrionales</taxon>
        <taxon>Microbulbiferaceae</taxon>
        <taxon>Microbulbifer</taxon>
    </lineage>
</organism>
<keyword evidence="6" id="KW-1185">Reference proteome</keyword>
<dbReference type="InterPro" id="IPR029062">
    <property type="entry name" value="Class_I_gatase-like"/>
</dbReference>
<evidence type="ECO:0000259" key="4">
    <source>
        <dbReference type="PROSITE" id="PS01124"/>
    </source>
</evidence>
<reference evidence="5" key="1">
    <citation type="thesis" date="2020" institute="Technische Universitat Dresden" country="Dresden, Germany">
        <title>The Agarolytic System of Microbulbifer elongatus PORT2, Isolated from Batu Karas, Pangandaran West Java Indonesia.</title>
        <authorList>
            <person name="Anggraeni S.R."/>
        </authorList>
    </citation>
    <scope>NUCLEOTIDE SEQUENCE</scope>
    <source>
        <strain evidence="5">PORT2</strain>
    </source>
</reference>
<name>A0ABT1P2X3_9GAMM</name>
<dbReference type="Pfam" id="PF12833">
    <property type="entry name" value="HTH_18"/>
    <property type="match status" value="1"/>
</dbReference>
<feature type="domain" description="HTH araC/xylS-type" evidence="4">
    <location>
        <begin position="242"/>
        <end position="339"/>
    </location>
</feature>
<dbReference type="EMBL" id="JACASI010000034">
    <property type="protein sequence ID" value="MCQ3830471.1"/>
    <property type="molecule type" value="Genomic_DNA"/>
</dbReference>
<dbReference type="InterPro" id="IPR002818">
    <property type="entry name" value="DJ-1/PfpI"/>
</dbReference>
<dbReference type="PROSITE" id="PS00041">
    <property type="entry name" value="HTH_ARAC_FAMILY_1"/>
    <property type="match status" value="1"/>
</dbReference>
<dbReference type="InterPro" id="IPR018062">
    <property type="entry name" value="HTH_AraC-typ_CS"/>
</dbReference>
<dbReference type="InterPro" id="IPR052158">
    <property type="entry name" value="INH-QAR"/>
</dbReference>
<evidence type="ECO:0000256" key="1">
    <source>
        <dbReference type="ARBA" id="ARBA00023015"/>
    </source>
</evidence>
<sequence>MFNSDMTDSSPEFDTLDTFQPPRFGQSDVVHIGFLLIPDFSFFALACCSEPLRVANRLADKKLFTFTFLSEDGSPVKASNGIPFDTQYSIADCPDEYQTVVVISGFNPLDGCSDTLYSELRRLAANGASLGCVDTGAHILARAGLLQGQRTVVHWEASSGFQENFPTIQVVPERFMIEENRVSAAGGLSSLDMMLNIIGAAHGQELATAVAEQFTYTHIQSAEDAQRMSLRGRLSTTNKRLIRAVQLMEKNLTMPLSIHEIAQRCETSVRELERLFKNDVGTPPKRYYRKLRLDKARQLLRQTDMTVLDIAISCGFQSAAYFSSAYRKDFGISPSKDRE</sequence>
<dbReference type="SMART" id="SM00342">
    <property type="entry name" value="HTH_ARAC"/>
    <property type="match status" value="1"/>
</dbReference>
<evidence type="ECO:0000313" key="5">
    <source>
        <dbReference type="EMBL" id="MCQ3830471.1"/>
    </source>
</evidence>
<dbReference type="Pfam" id="PF01965">
    <property type="entry name" value="DJ-1_PfpI"/>
    <property type="match status" value="1"/>
</dbReference>
<evidence type="ECO:0000313" key="6">
    <source>
        <dbReference type="Proteomes" id="UP001205566"/>
    </source>
</evidence>
<dbReference type="InterPro" id="IPR009057">
    <property type="entry name" value="Homeodomain-like_sf"/>
</dbReference>
<dbReference type="SUPFAM" id="SSF46689">
    <property type="entry name" value="Homeodomain-like"/>
    <property type="match status" value="2"/>
</dbReference>
<evidence type="ECO:0000256" key="3">
    <source>
        <dbReference type="ARBA" id="ARBA00023163"/>
    </source>
</evidence>
<keyword evidence="3" id="KW-0804">Transcription</keyword>
<dbReference type="PROSITE" id="PS01124">
    <property type="entry name" value="HTH_ARAC_FAMILY_2"/>
    <property type="match status" value="1"/>
</dbReference>